<dbReference type="CDD" id="cd11063">
    <property type="entry name" value="CYP52"/>
    <property type="match status" value="1"/>
</dbReference>
<dbReference type="Proteomes" id="UP000761534">
    <property type="component" value="Unassembled WGS sequence"/>
</dbReference>
<gene>
    <name evidence="14" type="ORF">TRICI_000509</name>
</gene>
<dbReference type="InterPro" id="IPR047146">
    <property type="entry name" value="Cyt_P450_E_CYP52_fungi"/>
</dbReference>
<organism evidence="14 15">
    <name type="scientific">Trichomonascus ciferrii</name>
    <dbReference type="NCBI Taxonomy" id="44093"/>
    <lineage>
        <taxon>Eukaryota</taxon>
        <taxon>Fungi</taxon>
        <taxon>Dikarya</taxon>
        <taxon>Ascomycota</taxon>
        <taxon>Saccharomycotina</taxon>
        <taxon>Dipodascomycetes</taxon>
        <taxon>Dipodascales</taxon>
        <taxon>Trichomonascaceae</taxon>
        <taxon>Trichomonascus</taxon>
        <taxon>Trichomonascus ciferrii complex</taxon>
    </lineage>
</organism>
<evidence type="ECO:0000256" key="12">
    <source>
        <dbReference type="PIRSR" id="PIRSR602402-1"/>
    </source>
</evidence>
<evidence type="ECO:0000256" key="11">
    <source>
        <dbReference type="ARBA" id="ARBA00023136"/>
    </source>
</evidence>
<evidence type="ECO:0000256" key="2">
    <source>
        <dbReference type="ARBA" id="ARBA00004370"/>
    </source>
</evidence>
<name>A0A642VD93_9ASCO</name>
<comment type="subcellular location">
    <subcellularLocation>
        <location evidence="2">Membrane</location>
    </subcellularLocation>
</comment>
<evidence type="ECO:0000256" key="5">
    <source>
        <dbReference type="ARBA" id="ARBA00022692"/>
    </source>
</evidence>
<evidence type="ECO:0000256" key="8">
    <source>
        <dbReference type="ARBA" id="ARBA00023002"/>
    </source>
</evidence>
<feature type="binding site" description="axial binding residue" evidence="12">
    <location>
        <position position="412"/>
    </location>
    <ligand>
        <name>heme</name>
        <dbReference type="ChEBI" id="CHEBI:30413"/>
    </ligand>
    <ligandPart>
        <name>Fe</name>
        <dbReference type="ChEBI" id="CHEBI:18248"/>
    </ligandPart>
</feature>
<dbReference type="InterPro" id="IPR017972">
    <property type="entry name" value="Cyt_P450_CS"/>
</dbReference>
<keyword evidence="7" id="KW-1133">Transmembrane helix</keyword>
<comment type="cofactor">
    <cofactor evidence="1 12">
        <name>heme</name>
        <dbReference type="ChEBI" id="CHEBI:30413"/>
    </cofactor>
</comment>
<dbReference type="GO" id="GO:0020037">
    <property type="term" value="F:heme binding"/>
    <property type="evidence" value="ECO:0007669"/>
    <property type="project" value="InterPro"/>
</dbReference>
<dbReference type="OrthoDB" id="1470350at2759"/>
<comment type="caution">
    <text evidence="14">The sequence shown here is derived from an EMBL/GenBank/DDBJ whole genome shotgun (WGS) entry which is preliminary data.</text>
</comment>
<dbReference type="PRINTS" id="PR00385">
    <property type="entry name" value="P450"/>
</dbReference>
<proteinExistence type="inferred from homology"/>
<evidence type="ECO:0000256" key="13">
    <source>
        <dbReference type="RuleBase" id="RU000461"/>
    </source>
</evidence>
<keyword evidence="11" id="KW-0472">Membrane</keyword>
<dbReference type="VEuPathDB" id="FungiDB:TRICI_000509"/>
<dbReference type="GO" id="GO:0005506">
    <property type="term" value="F:iron ion binding"/>
    <property type="evidence" value="ECO:0007669"/>
    <property type="project" value="InterPro"/>
</dbReference>
<keyword evidence="5" id="KW-0812">Transmembrane</keyword>
<dbReference type="Pfam" id="PF00067">
    <property type="entry name" value="p450"/>
    <property type="match status" value="1"/>
</dbReference>
<dbReference type="GO" id="GO:0016020">
    <property type="term" value="C:membrane"/>
    <property type="evidence" value="ECO:0007669"/>
    <property type="project" value="UniProtKB-SubCell"/>
</dbReference>
<keyword evidence="15" id="KW-1185">Reference proteome</keyword>
<dbReference type="InterPro" id="IPR002402">
    <property type="entry name" value="Cyt_P450_E_grp-II"/>
</dbReference>
<sequence>MYRLVKSSLRSKLLQDMETDVDASGKQNILSQSLFFGDTLLTIDPENIKHILSTNFRDFNIGLRSKQLSIVLGDGIFTEDGQAWAHSRAMLKPQFARYQITNFDMFDKHVEELLAVFRKQGAGTYSNRLFEVRQMFQCLTLDFSVEFLLGESIDSFKEDRMPLDGDPENPSPHDFIHALGYASEFVIRRAQIGSLYFLADSPQFRKHIDTCHRFMDVFVRRALRIQRGEEKQNDTSRYVFINELAKDTQDPIQLRDQCMNILSAGRSTTASLLTMCMFYLARYPDVWEKLKEEVIATFGEDKSGINPNNIRSCQYLRAVVNEVIRIRSIVPLNVRQPNKDVTLPRGGGPDGTEPILVEKGTTILMSFYTMQRSPLYWGQDAKSFNPDRWINAKYNDHHPWAFTPFGGGPRICLGQQLATNETYYTIIRLAQTFKRVFTSFEEAQKEPLFNSAATLVVKDGVWVNFE</sequence>
<evidence type="ECO:0000256" key="10">
    <source>
        <dbReference type="ARBA" id="ARBA00023033"/>
    </source>
</evidence>
<evidence type="ECO:0000313" key="15">
    <source>
        <dbReference type="Proteomes" id="UP000761534"/>
    </source>
</evidence>
<evidence type="ECO:0000256" key="1">
    <source>
        <dbReference type="ARBA" id="ARBA00001971"/>
    </source>
</evidence>
<dbReference type="AlphaFoldDB" id="A0A642VD93"/>
<keyword evidence="6 12" id="KW-0479">Metal-binding</keyword>
<evidence type="ECO:0000256" key="4">
    <source>
        <dbReference type="ARBA" id="ARBA00022617"/>
    </source>
</evidence>
<dbReference type="PRINTS" id="PR00464">
    <property type="entry name" value="EP450II"/>
</dbReference>
<keyword evidence="8 13" id="KW-0560">Oxidoreductase</keyword>
<dbReference type="PRINTS" id="PR01239">
    <property type="entry name" value="EP450IICYP52"/>
</dbReference>
<reference evidence="14" key="1">
    <citation type="journal article" date="2019" name="G3 (Bethesda)">
        <title>Genome Assemblies of Two Rare Opportunistic Yeast Pathogens: Diutina rugosa (syn. Candida rugosa) and Trichomonascus ciferrii (syn. Candida ciferrii).</title>
        <authorList>
            <person name="Mixao V."/>
            <person name="Saus E."/>
            <person name="Hansen A.P."/>
            <person name="Lass-Florl C."/>
            <person name="Gabaldon T."/>
        </authorList>
    </citation>
    <scope>NUCLEOTIDE SEQUENCE</scope>
    <source>
        <strain evidence="14">CBS 4856</strain>
    </source>
</reference>
<dbReference type="SUPFAM" id="SSF48264">
    <property type="entry name" value="Cytochrome P450"/>
    <property type="match status" value="1"/>
</dbReference>
<dbReference type="InterPro" id="IPR001128">
    <property type="entry name" value="Cyt_P450"/>
</dbReference>
<keyword evidence="4 12" id="KW-0349">Heme</keyword>
<dbReference type="PANTHER" id="PTHR24287:SF1">
    <property type="entry name" value="P450, PUTATIVE (EUROFUNG)-RELATED"/>
    <property type="match status" value="1"/>
</dbReference>
<comment type="similarity">
    <text evidence="3 13">Belongs to the cytochrome P450 family.</text>
</comment>
<dbReference type="PANTHER" id="PTHR24287">
    <property type="entry name" value="P450, PUTATIVE (EUROFUNG)-RELATED"/>
    <property type="match status" value="1"/>
</dbReference>
<keyword evidence="10 13" id="KW-0503">Monooxygenase</keyword>
<evidence type="ECO:0000256" key="3">
    <source>
        <dbReference type="ARBA" id="ARBA00010617"/>
    </source>
</evidence>
<keyword evidence="9 12" id="KW-0408">Iron</keyword>
<dbReference type="GO" id="GO:0016712">
    <property type="term" value="F:oxidoreductase activity, acting on paired donors, with incorporation or reduction of molecular oxygen, reduced flavin or flavoprotein as one donor, and incorporation of one atom of oxygen"/>
    <property type="evidence" value="ECO:0007669"/>
    <property type="project" value="InterPro"/>
</dbReference>
<evidence type="ECO:0000256" key="6">
    <source>
        <dbReference type="ARBA" id="ARBA00022723"/>
    </source>
</evidence>
<dbReference type="Gene3D" id="1.10.630.10">
    <property type="entry name" value="Cytochrome P450"/>
    <property type="match status" value="1"/>
</dbReference>
<evidence type="ECO:0008006" key="16">
    <source>
        <dbReference type="Google" id="ProtNLM"/>
    </source>
</evidence>
<dbReference type="InterPro" id="IPR002974">
    <property type="entry name" value="Cyt_P450_E_CYP52_ascomycetes"/>
</dbReference>
<dbReference type="PROSITE" id="PS00086">
    <property type="entry name" value="CYTOCHROME_P450"/>
    <property type="match status" value="1"/>
</dbReference>
<protein>
    <recommendedName>
        <fullName evidence="16">Cytochrome P450</fullName>
    </recommendedName>
</protein>
<accession>A0A642VD93</accession>
<dbReference type="InterPro" id="IPR036396">
    <property type="entry name" value="Cyt_P450_sf"/>
</dbReference>
<dbReference type="EMBL" id="SWFS01000043">
    <property type="protein sequence ID" value="KAA8917354.1"/>
    <property type="molecule type" value="Genomic_DNA"/>
</dbReference>
<evidence type="ECO:0000313" key="14">
    <source>
        <dbReference type="EMBL" id="KAA8917354.1"/>
    </source>
</evidence>
<evidence type="ECO:0000256" key="7">
    <source>
        <dbReference type="ARBA" id="ARBA00022989"/>
    </source>
</evidence>
<evidence type="ECO:0000256" key="9">
    <source>
        <dbReference type="ARBA" id="ARBA00023004"/>
    </source>
</evidence>